<dbReference type="InterPro" id="IPR019734">
    <property type="entry name" value="TPR_rpt"/>
</dbReference>
<keyword evidence="1" id="KW-0677">Repeat</keyword>
<evidence type="ECO:0000256" key="1">
    <source>
        <dbReference type="ARBA" id="ARBA00022737"/>
    </source>
</evidence>
<organism evidence="5 6">
    <name type="scientific">Taibaiella soli</name>
    <dbReference type="NCBI Taxonomy" id="1649169"/>
    <lineage>
        <taxon>Bacteria</taxon>
        <taxon>Pseudomonadati</taxon>
        <taxon>Bacteroidota</taxon>
        <taxon>Chitinophagia</taxon>
        <taxon>Chitinophagales</taxon>
        <taxon>Chitinophagaceae</taxon>
        <taxon>Taibaiella</taxon>
    </lineage>
</organism>
<dbReference type="OrthoDB" id="638548at2"/>
<dbReference type="RefSeq" id="WP_110999651.1">
    <property type="nucleotide sequence ID" value="NZ_QKTW01000019.1"/>
</dbReference>
<evidence type="ECO:0000313" key="5">
    <source>
        <dbReference type="EMBL" id="PZF72139.1"/>
    </source>
</evidence>
<dbReference type="InterPro" id="IPR011990">
    <property type="entry name" value="TPR-like_helical_dom_sf"/>
</dbReference>
<dbReference type="SMART" id="SM00028">
    <property type="entry name" value="TPR"/>
    <property type="match status" value="5"/>
</dbReference>
<reference evidence="5 6" key="1">
    <citation type="submission" date="2018-06" db="EMBL/GenBank/DDBJ databases">
        <title>Mucibacter soli gen. nov., sp. nov., a new member of the family Chitinophagaceae producing mucin.</title>
        <authorList>
            <person name="Kim M.-K."/>
            <person name="Park S."/>
            <person name="Kim T.-S."/>
            <person name="Joung Y."/>
            <person name="Han J.-H."/>
            <person name="Kim S.B."/>
        </authorList>
    </citation>
    <scope>NUCLEOTIDE SEQUENCE [LARGE SCALE GENOMIC DNA]</scope>
    <source>
        <strain evidence="5 6">R1-15</strain>
    </source>
</reference>
<gene>
    <name evidence="5" type="ORF">DN068_14485</name>
</gene>
<evidence type="ECO:0000256" key="3">
    <source>
        <dbReference type="PROSITE-ProRule" id="PRU00339"/>
    </source>
</evidence>
<dbReference type="PROSITE" id="PS50005">
    <property type="entry name" value="TPR"/>
    <property type="match status" value="1"/>
</dbReference>
<evidence type="ECO:0000256" key="4">
    <source>
        <dbReference type="SAM" id="SignalP"/>
    </source>
</evidence>
<evidence type="ECO:0000313" key="6">
    <source>
        <dbReference type="Proteomes" id="UP000248745"/>
    </source>
</evidence>
<comment type="caution">
    <text evidence="5">The sequence shown here is derived from an EMBL/GenBank/DDBJ whole genome shotgun (WGS) entry which is preliminary data.</text>
</comment>
<dbReference type="InterPro" id="IPR051012">
    <property type="entry name" value="CellSynth/LPSAsmb/PSIAsmb"/>
</dbReference>
<keyword evidence="2 3" id="KW-0802">TPR repeat</keyword>
<evidence type="ECO:0000256" key="2">
    <source>
        <dbReference type="ARBA" id="ARBA00022803"/>
    </source>
</evidence>
<dbReference type="Pfam" id="PF13432">
    <property type="entry name" value="TPR_16"/>
    <property type="match status" value="1"/>
</dbReference>
<protein>
    <recommendedName>
        <fullName evidence="7">Tetratricopeptide repeat protein</fullName>
    </recommendedName>
</protein>
<dbReference type="PANTHER" id="PTHR45586:SF1">
    <property type="entry name" value="LIPOPOLYSACCHARIDE ASSEMBLY PROTEIN B"/>
    <property type="match status" value="1"/>
</dbReference>
<dbReference type="PANTHER" id="PTHR45586">
    <property type="entry name" value="TPR REPEAT-CONTAINING PROTEIN PA4667"/>
    <property type="match status" value="1"/>
</dbReference>
<keyword evidence="4" id="KW-0732">Signal</keyword>
<sequence length="529" mass="59431">MKNIMKMMKQSIAIVAAVAFGFSAQAQSLEDGIKMIKYERYESAKKILAPLAGSNATANYYLGIAELGLDNPAAAKADFAKFPEDLANKAGMARVAFTEKNVAEGSRIAKEVADATKKKEWEPLKYAADAITYTEGGDKQQAITWYKAALAKNDNADLHIALGDAYQQVQGGGGEAMNNWESVTSKDPKNSLAFSRIGALWYAAKNYKLALESYGKAKDADPSNPLPYRDLANAYFWVGKYDLAKQNIEQYLQLSDKSIEDQMQYANILYLSKDYPAAISKLQELINGGANKAYLYRILGYSQYETKDYPNALQNMRTFFAKQEPSKIIYSDYLYYAKIMNQSNMPDSANYYYNKADQADTASNKSDVERQIAESFKDAKDYAKSAEWYGKLVTTYPETQPLDYFWWGAMAYYSKNYDVAAKAFEQMETKYPDQPSATYWRGRVAAAVDNEGKTGVAAPFYTKWLEKVGPTYDKKADLMQAYQYLTLYYYNKGDKATAQSYLDKVAAIEPTNSFVQQMKGIMSKPAPKK</sequence>
<feature type="signal peptide" evidence="4">
    <location>
        <begin position="1"/>
        <end position="26"/>
    </location>
</feature>
<name>A0A2W2B7B1_9BACT</name>
<dbReference type="SUPFAM" id="SSF48452">
    <property type="entry name" value="TPR-like"/>
    <property type="match status" value="2"/>
</dbReference>
<accession>A0A2W2B7B1</accession>
<feature type="repeat" description="TPR" evidence="3">
    <location>
        <begin position="191"/>
        <end position="224"/>
    </location>
</feature>
<proteinExistence type="predicted"/>
<keyword evidence="6" id="KW-1185">Reference proteome</keyword>
<dbReference type="Gene3D" id="1.25.40.10">
    <property type="entry name" value="Tetratricopeptide repeat domain"/>
    <property type="match status" value="2"/>
</dbReference>
<dbReference type="EMBL" id="QKTW01000019">
    <property type="protein sequence ID" value="PZF72139.1"/>
    <property type="molecule type" value="Genomic_DNA"/>
</dbReference>
<evidence type="ECO:0008006" key="7">
    <source>
        <dbReference type="Google" id="ProtNLM"/>
    </source>
</evidence>
<feature type="chain" id="PRO_5016162951" description="Tetratricopeptide repeat protein" evidence="4">
    <location>
        <begin position="27"/>
        <end position="529"/>
    </location>
</feature>
<dbReference type="Proteomes" id="UP000248745">
    <property type="component" value="Unassembled WGS sequence"/>
</dbReference>
<dbReference type="AlphaFoldDB" id="A0A2W2B7B1"/>